<dbReference type="InterPro" id="IPR011598">
    <property type="entry name" value="bHLH_dom"/>
</dbReference>
<reference evidence="9 10" key="1">
    <citation type="submission" date="2019-01" db="EMBL/GenBank/DDBJ databases">
        <title>A draft genome assembly of the solar-powered sea slug Elysia chlorotica.</title>
        <authorList>
            <person name="Cai H."/>
            <person name="Li Q."/>
            <person name="Fang X."/>
            <person name="Li J."/>
            <person name="Curtis N.E."/>
            <person name="Altenburger A."/>
            <person name="Shibata T."/>
            <person name="Feng M."/>
            <person name="Maeda T."/>
            <person name="Schwartz J.A."/>
            <person name="Shigenobu S."/>
            <person name="Lundholm N."/>
            <person name="Nishiyama T."/>
            <person name="Yang H."/>
            <person name="Hasebe M."/>
            <person name="Li S."/>
            <person name="Pierce S.K."/>
            <person name="Wang J."/>
        </authorList>
    </citation>
    <scope>NUCLEOTIDE SEQUENCE [LARGE SCALE GENOMIC DNA]</scope>
    <source>
        <strain evidence="9">EC2010</strain>
        <tissue evidence="9">Whole organism of an adult</tissue>
    </source>
</reference>
<evidence type="ECO:0000256" key="4">
    <source>
        <dbReference type="ARBA" id="ARBA00023163"/>
    </source>
</evidence>
<dbReference type="InterPro" id="IPR035965">
    <property type="entry name" value="PAS-like_dom_sf"/>
</dbReference>
<dbReference type="GO" id="GO:0000977">
    <property type="term" value="F:RNA polymerase II transcription regulatory region sequence-specific DNA binding"/>
    <property type="evidence" value="ECO:0007669"/>
    <property type="project" value="TreeGrafter"/>
</dbReference>
<gene>
    <name evidence="9" type="ORF">EGW08_009061</name>
</gene>
<dbReference type="GO" id="GO:0046983">
    <property type="term" value="F:protein dimerization activity"/>
    <property type="evidence" value="ECO:0007669"/>
    <property type="project" value="InterPro"/>
</dbReference>
<keyword evidence="5" id="KW-0539">Nucleus</keyword>
<evidence type="ECO:0000256" key="3">
    <source>
        <dbReference type="ARBA" id="ARBA00023125"/>
    </source>
</evidence>
<dbReference type="Pfam" id="PF14598">
    <property type="entry name" value="PAS_11"/>
    <property type="match status" value="1"/>
</dbReference>
<accession>A0A3S1A5F2</accession>
<dbReference type="SMART" id="SM00091">
    <property type="entry name" value="PAS"/>
    <property type="match status" value="2"/>
</dbReference>
<feature type="region of interest" description="Disordered" evidence="6">
    <location>
        <begin position="663"/>
        <end position="686"/>
    </location>
</feature>
<dbReference type="OrthoDB" id="9978016at2759"/>
<organism evidence="9 10">
    <name type="scientific">Elysia chlorotica</name>
    <name type="common">Eastern emerald elysia</name>
    <name type="synonym">Sea slug</name>
    <dbReference type="NCBI Taxonomy" id="188477"/>
    <lineage>
        <taxon>Eukaryota</taxon>
        <taxon>Metazoa</taxon>
        <taxon>Spiralia</taxon>
        <taxon>Lophotrochozoa</taxon>
        <taxon>Mollusca</taxon>
        <taxon>Gastropoda</taxon>
        <taxon>Heterobranchia</taxon>
        <taxon>Euthyneura</taxon>
        <taxon>Panpulmonata</taxon>
        <taxon>Sacoglossa</taxon>
        <taxon>Placobranchoidea</taxon>
        <taxon>Plakobranchidae</taxon>
        <taxon>Elysia</taxon>
    </lineage>
</organism>
<dbReference type="SUPFAM" id="SSF55785">
    <property type="entry name" value="PYP-like sensor domain (PAS domain)"/>
    <property type="match status" value="2"/>
</dbReference>
<dbReference type="Gene3D" id="4.10.280.10">
    <property type="entry name" value="Helix-loop-helix DNA-binding domain"/>
    <property type="match status" value="1"/>
</dbReference>
<evidence type="ECO:0000256" key="2">
    <source>
        <dbReference type="ARBA" id="ARBA00023015"/>
    </source>
</evidence>
<dbReference type="EMBL" id="RQTK01000255">
    <property type="protein sequence ID" value="RUS83161.1"/>
    <property type="molecule type" value="Genomic_DNA"/>
</dbReference>
<evidence type="ECO:0000313" key="10">
    <source>
        <dbReference type="Proteomes" id="UP000271974"/>
    </source>
</evidence>
<dbReference type="PANTHER" id="PTHR23043:SF39">
    <property type="entry name" value="DYSFUSION, ISOFORM D"/>
    <property type="match status" value="1"/>
</dbReference>
<dbReference type="Proteomes" id="UP000271974">
    <property type="component" value="Unassembled WGS sequence"/>
</dbReference>
<dbReference type="SUPFAM" id="SSF47459">
    <property type="entry name" value="HLH, helix-loop-helix DNA-binding domain"/>
    <property type="match status" value="1"/>
</dbReference>
<dbReference type="GO" id="GO:0005634">
    <property type="term" value="C:nucleus"/>
    <property type="evidence" value="ECO:0007669"/>
    <property type="project" value="UniProtKB-SubCell"/>
</dbReference>
<evidence type="ECO:0000256" key="6">
    <source>
        <dbReference type="SAM" id="MobiDB-lite"/>
    </source>
</evidence>
<dbReference type="GO" id="GO:0000981">
    <property type="term" value="F:DNA-binding transcription factor activity, RNA polymerase II-specific"/>
    <property type="evidence" value="ECO:0007669"/>
    <property type="project" value="TreeGrafter"/>
</dbReference>
<feature type="region of interest" description="Disordered" evidence="6">
    <location>
        <begin position="874"/>
        <end position="908"/>
    </location>
</feature>
<dbReference type="PANTHER" id="PTHR23043">
    <property type="entry name" value="HYPOXIA-INDUCIBLE FACTOR 1 ALPHA"/>
    <property type="match status" value="1"/>
</dbReference>
<evidence type="ECO:0000313" key="9">
    <source>
        <dbReference type="EMBL" id="RUS83161.1"/>
    </source>
</evidence>
<comment type="subcellular location">
    <subcellularLocation>
        <location evidence="1">Nucleus</location>
    </subcellularLocation>
</comment>
<keyword evidence="3" id="KW-0238">DNA-binding</keyword>
<dbReference type="PROSITE" id="PS50112">
    <property type="entry name" value="PAS"/>
    <property type="match status" value="1"/>
</dbReference>
<dbReference type="CDD" id="cd19697">
    <property type="entry name" value="bHLH-PAS_NPAS4_PASD10"/>
    <property type="match status" value="1"/>
</dbReference>
<evidence type="ECO:0000259" key="8">
    <source>
        <dbReference type="PROSITE" id="PS50888"/>
    </source>
</evidence>
<sequence length="1025" mass="114538">MAPVEDMTLLDFDRSNKGASKQRRDQINAEIATMRDLLPLPESSRQRLSQLQIMSLTCVYVRKCNILQKLFRQKTAEKLPELTDFFQALSGFVLVTTQDGKLLYISENVTDYLGHSMVDMKTQGDSLYDIVDKRDHSTVQAQLLHGAPPNPRHGSPPVGLDKLDQAPDVSFFCRMNMSRTLKRQSGFGDVKVMHVRGHFITVRNPENEGGADSSCVFMATCSPLITPDLKETLVQSNTMVFKTVHKLDMSFIEITENAEHHLGCSSGDLANKSWYSVLHPEDIHQAKDKHMQLIHSNHEMGCMITVRMLRADGSSFWVNSVMQVRQSNQPCSDEAFIVCISQIIDENEAYQIKLQSHMFSMYPSRAHELWGGHLSAMTTGTSTHDHLQTGHVTRTRHWIQQDGIASVPMPLYHGNISSNGVNGMPNYQPQVVSGSHRMVPYQQTYGQQPAMMIGRQRQGSVAQYSHSQPLVHSDQLKAMLKRKIKGPQQQQPDCKPLKVPKLENVEGEDVWQSKNQGYSDKVMSSMIPRQIQHQDHYNVPPAFQFVPQTTQNVQVMQVMQPEMYAFRAKSPVGLSQKESMPAFTNKNGTMTLMGSEQVVPDVNVPESFLTPEPSPISSPQPSTGGMTVKVEDQTSFAKKESFNIIQALEKLAAMPHQMQQCKTLDGNAKTSSSANNKPTLQGANPQKKRELPIFDAFDIDNFFDALDPPAGISKESFEMEVQVKKEMETDALFKLQTNIDGVTDHLNIKCEAPSPPSSVLSMSPVHKVACETSPSHGYSYQQQQQIQTKNEFTTNSCGKISTHYGNELSKFTADIGMNNVTNGGLETTNQMSPMHMSSCSPVSLKSQQDSFDDLFSYFSDEVGEVFPLHIPDLGHMSRESSASSTEDTLDEDRFQDKKQQHQTSPFHQSMALSYYSSSQDDLEELSPQQHLLKASPLPQFAGELSPSSSSSSLVGEDEVMEGRPAFTFNVALKMLDMQGQDAKLVQKDSLQIKDRDVMNIPDELGFILDSLVTPENPLEMIKHGQ</sequence>
<protein>
    <submittedName>
        <fullName evidence="9">Uncharacterized protein</fullName>
    </submittedName>
</protein>
<evidence type="ECO:0000256" key="5">
    <source>
        <dbReference type="ARBA" id="ARBA00023242"/>
    </source>
</evidence>
<dbReference type="Pfam" id="PF23183">
    <property type="entry name" value="bHLH_NPAS4"/>
    <property type="match status" value="1"/>
</dbReference>
<dbReference type="InterPro" id="IPR056192">
    <property type="entry name" value="bHLH_NPAS4"/>
</dbReference>
<dbReference type="Gene3D" id="3.30.450.20">
    <property type="entry name" value="PAS domain"/>
    <property type="match status" value="2"/>
</dbReference>
<dbReference type="CDD" id="cd00130">
    <property type="entry name" value="PAS"/>
    <property type="match status" value="2"/>
</dbReference>
<dbReference type="InterPro" id="IPR036638">
    <property type="entry name" value="HLH_DNA-bd_sf"/>
</dbReference>
<dbReference type="STRING" id="188477.A0A3S1A5F2"/>
<dbReference type="AlphaFoldDB" id="A0A3S1A5F2"/>
<feature type="domain" description="BHLH" evidence="8">
    <location>
        <begin position="11"/>
        <end position="64"/>
    </location>
</feature>
<dbReference type="InterPro" id="IPR000014">
    <property type="entry name" value="PAS"/>
</dbReference>
<keyword evidence="4" id="KW-0804">Transcription</keyword>
<dbReference type="PROSITE" id="PS50888">
    <property type="entry name" value="BHLH"/>
    <property type="match status" value="1"/>
</dbReference>
<feature type="compositionally biased region" description="Polar residues" evidence="6">
    <location>
        <begin position="663"/>
        <end position="684"/>
    </location>
</feature>
<dbReference type="NCBIfam" id="TIGR00229">
    <property type="entry name" value="sensory_box"/>
    <property type="match status" value="1"/>
</dbReference>
<evidence type="ECO:0000259" key="7">
    <source>
        <dbReference type="PROSITE" id="PS50112"/>
    </source>
</evidence>
<name>A0A3S1A5F2_ELYCH</name>
<keyword evidence="10" id="KW-1185">Reference proteome</keyword>
<keyword evidence="2" id="KW-0805">Transcription regulation</keyword>
<feature type="domain" description="PAS" evidence="7">
    <location>
        <begin position="78"/>
        <end position="143"/>
    </location>
</feature>
<comment type="caution">
    <text evidence="9">The sequence shown here is derived from an EMBL/GenBank/DDBJ whole genome shotgun (WGS) entry which is preliminary data.</text>
</comment>
<evidence type="ECO:0000256" key="1">
    <source>
        <dbReference type="ARBA" id="ARBA00004123"/>
    </source>
</evidence>
<proteinExistence type="predicted"/>